<dbReference type="SUPFAM" id="SSF81301">
    <property type="entry name" value="Nucleotidyltransferase"/>
    <property type="match status" value="1"/>
</dbReference>
<dbReference type="CDD" id="cd04899">
    <property type="entry name" value="ACT_ACR-UUR-like_2"/>
    <property type="match status" value="1"/>
</dbReference>
<dbReference type="InterPro" id="IPR003607">
    <property type="entry name" value="HD/PDEase_dom"/>
</dbReference>
<dbReference type="PANTHER" id="PTHR47320">
    <property type="entry name" value="BIFUNCTIONAL URIDYLYLTRANSFERASE/URIDYLYL-REMOVING ENZYME"/>
    <property type="match status" value="1"/>
</dbReference>
<dbReference type="EMBL" id="CP009056">
    <property type="protein sequence ID" value="AJA45637.1"/>
    <property type="molecule type" value="Genomic_DNA"/>
</dbReference>
<feature type="domain" description="ACT" evidence="9">
    <location>
        <begin position="707"/>
        <end position="791"/>
    </location>
</feature>
<dbReference type="RefSeq" id="WP_039105482.1">
    <property type="nucleotide sequence ID" value="NZ_CP009056.1"/>
</dbReference>
<dbReference type="OrthoDB" id="9758038at2"/>
<dbReference type="InterPro" id="IPR013546">
    <property type="entry name" value="PII_UdlTrfase/GS_AdlTrfase"/>
</dbReference>
<dbReference type="PROSITE" id="PS51671">
    <property type="entry name" value="ACT"/>
    <property type="match status" value="2"/>
</dbReference>
<dbReference type="Gene3D" id="1.10.3090.10">
    <property type="entry name" value="cca-adding enzyme, domain 2"/>
    <property type="match status" value="1"/>
</dbReference>
<comment type="function">
    <text evidence="8">Modifies, by uridylylation and deuridylylation, the PII regulatory proteins (GlnB and homologs), in response to the nitrogen status of the cell that GlnD senses through the glutamine level. Under low glutamine levels, catalyzes the conversion of the PII proteins and UTP to PII-UMP and PPi, while under higher glutamine levels, GlnD hydrolyzes PII-UMP to PII and UMP (deuridylylation). Thus, controls uridylylation state and activity of the PII proteins, and plays an important role in the regulation of nitrogen metabolism.</text>
</comment>
<evidence type="ECO:0000256" key="4">
    <source>
        <dbReference type="ARBA" id="ARBA00022801"/>
    </source>
</evidence>
<dbReference type="InterPro" id="IPR002934">
    <property type="entry name" value="Polymerase_NTP_transf_dom"/>
</dbReference>
<dbReference type="InterPro" id="IPR010043">
    <property type="entry name" value="UTase/UR"/>
</dbReference>
<dbReference type="EC" id="3.1.4.-" evidence="8"/>
<keyword evidence="3" id="KW-0677">Repeat</keyword>
<dbReference type="CDD" id="cd05401">
    <property type="entry name" value="NT_GlnE_GlnD_like"/>
    <property type="match status" value="1"/>
</dbReference>
<dbReference type="HAMAP" id="MF_00277">
    <property type="entry name" value="PII_uridylyl_transf"/>
    <property type="match status" value="1"/>
</dbReference>
<comment type="similarity">
    <text evidence="8">Belongs to the GlnD family.</text>
</comment>
<dbReference type="InterPro" id="IPR043519">
    <property type="entry name" value="NT_sf"/>
</dbReference>
<keyword evidence="4 8" id="KW-0378">Hydrolase</keyword>
<dbReference type="InterPro" id="IPR045865">
    <property type="entry name" value="ACT-like_dom_sf"/>
</dbReference>
<comment type="domain">
    <text evidence="8">Has four distinct domains: an N-terminal nucleotidyltransferase (NT) domain responsible for UTase activity, a central HD domain that encodes UR activity, and two C-terminal ACT domains that seem to have a role in glutamine sensing.</text>
</comment>
<keyword evidence="1 8" id="KW-0808">Transferase</keyword>
<evidence type="ECO:0000313" key="12">
    <source>
        <dbReference type="Proteomes" id="UP000030901"/>
    </source>
</evidence>
<evidence type="ECO:0000256" key="3">
    <source>
        <dbReference type="ARBA" id="ARBA00022737"/>
    </source>
</evidence>
<evidence type="ECO:0000256" key="1">
    <source>
        <dbReference type="ARBA" id="ARBA00022679"/>
    </source>
</evidence>
<comment type="catalytic activity">
    <reaction evidence="7">
        <text>guanosine 3',5'-bis(diphosphate) + H2O = GDP + diphosphate + H(+)</text>
        <dbReference type="Rhea" id="RHEA:14253"/>
        <dbReference type="ChEBI" id="CHEBI:15377"/>
        <dbReference type="ChEBI" id="CHEBI:15378"/>
        <dbReference type="ChEBI" id="CHEBI:33019"/>
        <dbReference type="ChEBI" id="CHEBI:58189"/>
        <dbReference type="ChEBI" id="CHEBI:77828"/>
        <dbReference type="EC" id="3.1.7.2"/>
    </reaction>
</comment>
<dbReference type="Proteomes" id="UP000030901">
    <property type="component" value="Chromosome"/>
</dbReference>
<sequence>MNTDIYSTLKFPFSPLNFTDEELTIAHLKQSLDQFYQWSVAEFKANADIEKLIYTRAKFIDELLIRLWKNFHIPDQVTSIFKSNRISLIAVGGYGRSELHPLSDIDILILSDKELTSQMEEQIGQLVRLLWDLHLDVGHSVRTLKICLQEAKNDITIMTNLIESRLIVGNQELFDELQQQILNENIWPSKTFYQAKIQEQLQRHQQYHSTSYNLEPDIKNSPGGLRDIQIIQWIALRHFGKESLQKNGHFVYLTSEEIDEINNCRRFLWRMRFALHSVINRYDNRLLFDRQLSIAKLLGYQGEGNRPVEKMMRDYYRVVHNITELNQMLLQLFEESILSLKSDKPYDIDEYFQVRDKLIDIKNNDLFIQYPVMIMQLFHTILLNPQIIGIHSNTIRQLRSARRKLDGLLCQLPQARQQFLQIIKHPDAIKKAIFLMHRHGILAKYIPGWKRIVGMMQFDLFHIYTVDEHTIRLLLEIADFTTEEGQKKHPNSSKVYAKLPKPELLIITALFHDIAKGRSGDHSELGAELVEQFCQLHDLSEKETKLIVWLVRYHLLMSVTAQSRDLQDPAVIREFAQQVKNKSYLQHLLCLTVADVCATNETLWNSWKQSLMRELYFQTDRLFELGIHRIPEHRSIAREHKKLALAQLVQDGYDELEIKQFWKDYLFDYFWRYTTEQIVWHVKNLLNHDLTQPLVVINQIPFHGGTEIFIYSPDRPYLFATVSSELSKRNLNIHDALITTNKKEFALDTFIVLDPYGHLINNDRHQEIKDNLEKALRQNHYTRVKIKRLSSKLRHFKVPTQINFLSSFNERTTYLELIALDRPGLLARLGEVFSNLGLSLRSAKIVTIGEHVEDLFVLTNKDNQVLNENTCDQLQLAIMMAIDELDNES</sequence>
<accession>A0A0A7S468</accession>
<dbReference type="CDD" id="cd04900">
    <property type="entry name" value="ACT_UUR-like_1"/>
    <property type="match status" value="1"/>
</dbReference>
<dbReference type="NCBIfam" id="NF002487">
    <property type="entry name" value="PRK01759.1"/>
    <property type="match status" value="1"/>
</dbReference>
<proteinExistence type="inferred from homology"/>
<dbReference type="SUPFAM" id="SSF55021">
    <property type="entry name" value="ACT-like"/>
    <property type="match status" value="2"/>
</dbReference>
<dbReference type="Pfam" id="PF01966">
    <property type="entry name" value="HD"/>
    <property type="match status" value="1"/>
</dbReference>
<dbReference type="GO" id="GO:0008081">
    <property type="term" value="F:phosphoric diester hydrolase activity"/>
    <property type="evidence" value="ECO:0007669"/>
    <property type="project" value="UniProtKB-UniRule"/>
</dbReference>
<dbReference type="SUPFAM" id="SSF81593">
    <property type="entry name" value="Nucleotidyltransferase substrate binding subunit/domain"/>
    <property type="match status" value="1"/>
</dbReference>
<dbReference type="PROSITE" id="PS51831">
    <property type="entry name" value="HD"/>
    <property type="match status" value="1"/>
</dbReference>
<feature type="region of interest" description="Uridylyltransferase" evidence="8">
    <location>
        <begin position="1"/>
        <end position="347"/>
    </location>
</feature>
<evidence type="ECO:0000313" key="11">
    <source>
        <dbReference type="EMBL" id="AJA45637.1"/>
    </source>
</evidence>
<dbReference type="GO" id="GO:0006808">
    <property type="term" value="P:regulation of nitrogen utilization"/>
    <property type="evidence" value="ECO:0007669"/>
    <property type="project" value="UniProtKB-UniRule"/>
</dbReference>
<keyword evidence="2 8" id="KW-0548">Nucleotidyltransferase</keyword>
<organism evidence="11 12">
    <name type="scientific">Frischella perrara</name>
    <dbReference type="NCBI Taxonomy" id="1267021"/>
    <lineage>
        <taxon>Bacteria</taxon>
        <taxon>Pseudomonadati</taxon>
        <taxon>Pseudomonadota</taxon>
        <taxon>Gammaproteobacteria</taxon>
        <taxon>Orbales</taxon>
        <taxon>Orbaceae</taxon>
        <taxon>Frischella</taxon>
    </lineage>
</organism>
<dbReference type="EC" id="2.7.7.59" evidence="8"/>
<evidence type="ECO:0000256" key="2">
    <source>
        <dbReference type="ARBA" id="ARBA00022695"/>
    </source>
</evidence>
<keyword evidence="12" id="KW-1185">Reference proteome</keyword>
<dbReference type="PANTHER" id="PTHR47320:SF1">
    <property type="entry name" value="BIFUNCTIONAL URIDYLYLTRANSFERASE_URIDYLYL-REMOVING ENZYME"/>
    <property type="match status" value="1"/>
</dbReference>
<name>A0A0A7S468_FRIPE</name>
<dbReference type="STRING" id="1267021.FPB0191_01821"/>
<dbReference type="PIRSF" id="PIRSF006288">
    <property type="entry name" value="PII_uridyltransf"/>
    <property type="match status" value="1"/>
</dbReference>
<dbReference type="Pfam" id="PF01842">
    <property type="entry name" value="ACT"/>
    <property type="match status" value="1"/>
</dbReference>
<evidence type="ECO:0000259" key="10">
    <source>
        <dbReference type="PROSITE" id="PS51831"/>
    </source>
</evidence>
<dbReference type="Pfam" id="PF08335">
    <property type="entry name" value="GlnD_UR_UTase"/>
    <property type="match status" value="1"/>
</dbReference>
<feature type="domain" description="HD" evidence="10">
    <location>
        <begin position="466"/>
        <end position="582"/>
    </location>
</feature>
<dbReference type="GO" id="GO:0008893">
    <property type="term" value="F:guanosine-3',5'-bis(diphosphate) 3'-diphosphatase activity"/>
    <property type="evidence" value="ECO:0007669"/>
    <property type="project" value="UniProtKB-EC"/>
</dbReference>
<dbReference type="NCBIfam" id="TIGR01693">
    <property type="entry name" value="UTase_glnD"/>
    <property type="match status" value="1"/>
</dbReference>
<dbReference type="InterPro" id="IPR002912">
    <property type="entry name" value="ACT_dom"/>
</dbReference>
<feature type="domain" description="ACT" evidence="9">
    <location>
        <begin position="814"/>
        <end position="889"/>
    </location>
</feature>
<dbReference type="GO" id="GO:0008773">
    <property type="term" value="F:[protein-PII] uridylyltransferase activity"/>
    <property type="evidence" value="ECO:0007669"/>
    <property type="project" value="UniProtKB-UniRule"/>
</dbReference>
<dbReference type="Pfam" id="PF01909">
    <property type="entry name" value="NTP_transf_2"/>
    <property type="match status" value="1"/>
</dbReference>
<comment type="activity regulation">
    <text evidence="8">Uridylyltransferase (UTase) activity is inhibited by glutamine, while glutamine activates uridylyl-removing (UR) activity.</text>
</comment>
<keyword evidence="5 8" id="KW-0460">Magnesium</keyword>
<dbReference type="InterPro" id="IPR006674">
    <property type="entry name" value="HD_domain"/>
</dbReference>
<dbReference type="CDD" id="cd00077">
    <property type="entry name" value="HDc"/>
    <property type="match status" value="1"/>
</dbReference>
<reference evidence="11 12" key="1">
    <citation type="journal article" date="2014" name="Appl. Environ. Microbiol.">
        <title>Gut symbionts from distinct hosts exhibit genotoxic activity via divergent colibactin biosynthetic pathways.</title>
        <authorList>
            <person name="Engel P."/>
            <person name="Vizcaino M.I."/>
            <person name="Crawford J.M."/>
        </authorList>
    </citation>
    <scope>NUCLEOTIDE SEQUENCE [LARGE SCALE GENOMIC DNA]</scope>
    <source>
        <strain evidence="11 12">PEB0191</strain>
    </source>
</reference>
<keyword evidence="6 8" id="KW-0511">Multifunctional enzyme</keyword>
<evidence type="ECO:0000256" key="7">
    <source>
        <dbReference type="ARBA" id="ARBA00047968"/>
    </source>
</evidence>
<evidence type="ECO:0000256" key="6">
    <source>
        <dbReference type="ARBA" id="ARBA00023268"/>
    </source>
</evidence>
<gene>
    <name evidence="8" type="primary">glnD</name>
    <name evidence="11" type="ORF">FPB0191_01821</name>
</gene>
<evidence type="ECO:0000256" key="5">
    <source>
        <dbReference type="ARBA" id="ARBA00022842"/>
    </source>
</evidence>
<dbReference type="HOGENOM" id="CLU_012833_0_0_6"/>
<dbReference type="SMART" id="SM00471">
    <property type="entry name" value="HDc"/>
    <property type="match status" value="1"/>
</dbReference>
<dbReference type="SUPFAM" id="SSF109604">
    <property type="entry name" value="HD-domain/PDEase-like"/>
    <property type="match status" value="1"/>
</dbReference>
<comment type="catalytic activity">
    <reaction evidence="8">
        <text>[protein-PII]-uridylyl-L-tyrosine + H2O = [protein-PII]-L-tyrosine + UMP + H(+)</text>
        <dbReference type="Rhea" id="RHEA:48600"/>
        <dbReference type="Rhea" id="RHEA-COMP:12147"/>
        <dbReference type="Rhea" id="RHEA-COMP:12148"/>
        <dbReference type="ChEBI" id="CHEBI:15377"/>
        <dbReference type="ChEBI" id="CHEBI:15378"/>
        <dbReference type="ChEBI" id="CHEBI:46858"/>
        <dbReference type="ChEBI" id="CHEBI:57865"/>
        <dbReference type="ChEBI" id="CHEBI:90602"/>
    </reaction>
</comment>
<evidence type="ECO:0000259" key="9">
    <source>
        <dbReference type="PROSITE" id="PS51671"/>
    </source>
</evidence>
<comment type="cofactor">
    <cofactor evidence="8">
        <name>Mg(2+)</name>
        <dbReference type="ChEBI" id="CHEBI:18420"/>
    </cofactor>
</comment>
<comment type="catalytic activity">
    <reaction evidence="8">
        <text>[protein-PII]-L-tyrosine + UTP = [protein-PII]-uridylyl-L-tyrosine + diphosphate</text>
        <dbReference type="Rhea" id="RHEA:13673"/>
        <dbReference type="Rhea" id="RHEA-COMP:12147"/>
        <dbReference type="Rhea" id="RHEA-COMP:12148"/>
        <dbReference type="ChEBI" id="CHEBI:33019"/>
        <dbReference type="ChEBI" id="CHEBI:46398"/>
        <dbReference type="ChEBI" id="CHEBI:46858"/>
        <dbReference type="ChEBI" id="CHEBI:90602"/>
        <dbReference type="EC" id="2.7.7.59"/>
    </reaction>
</comment>
<dbReference type="AlphaFoldDB" id="A0A0A7S468"/>
<protein>
    <recommendedName>
        <fullName evidence="8">Bifunctional uridylyltransferase/uridylyl-removing enzyme</fullName>
        <shortName evidence="8">UTase/UR</shortName>
    </recommendedName>
    <alternativeName>
        <fullName evidence="8">Bifunctional [protein-PII] modification enzyme</fullName>
    </alternativeName>
    <alternativeName>
        <fullName evidence="8">Bifunctional nitrogen sensor protein</fullName>
    </alternativeName>
    <domain>
        <recommendedName>
            <fullName evidence="8">[Protein-PII] uridylyltransferase</fullName>
            <shortName evidence="8">PII uridylyltransferase</shortName>
            <shortName evidence="8">UTase</shortName>
            <ecNumber evidence="8">2.7.7.59</ecNumber>
        </recommendedName>
    </domain>
    <domain>
        <recommendedName>
            <fullName evidence="8">[Protein-PII]-UMP uridylyl-removing enzyme</fullName>
            <shortName evidence="8">UR</shortName>
            <ecNumber evidence="8">3.1.4.-</ecNumber>
        </recommendedName>
    </domain>
</protein>
<evidence type="ECO:0000256" key="8">
    <source>
        <dbReference type="HAMAP-Rule" id="MF_00277"/>
    </source>
</evidence>
<dbReference type="KEGG" id="fpp:FPB0191_01821"/>
<feature type="region of interest" description="Uridylyl-removing" evidence="8">
    <location>
        <begin position="348"/>
        <end position="706"/>
    </location>
</feature>